<keyword evidence="10 13" id="KW-0408">Iron</keyword>
<evidence type="ECO:0000256" key="11">
    <source>
        <dbReference type="ARBA" id="ARBA00023136"/>
    </source>
</evidence>
<dbReference type="InterPro" id="IPR014353">
    <property type="entry name" value="Membr-bd_ADH_cyt_c"/>
</dbReference>
<dbReference type="InterPro" id="IPR008168">
    <property type="entry name" value="Cyt_C_IC"/>
</dbReference>
<organism evidence="16 17">
    <name type="scientific">Gluconacetobacter sacchari</name>
    <dbReference type="NCBI Taxonomy" id="92759"/>
    <lineage>
        <taxon>Bacteria</taxon>
        <taxon>Pseudomonadati</taxon>
        <taxon>Pseudomonadota</taxon>
        <taxon>Alphaproteobacteria</taxon>
        <taxon>Acetobacterales</taxon>
        <taxon>Acetobacteraceae</taxon>
        <taxon>Gluconacetobacter</taxon>
    </lineage>
</organism>
<evidence type="ECO:0000256" key="12">
    <source>
        <dbReference type="PIRSR" id="PIRSR000018-50"/>
    </source>
</evidence>
<evidence type="ECO:0000256" key="13">
    <source>
        <dbReference type="PIRSR" id="PIRSR000018-51"/>
    </source>
</evidence>
<dbReference type="SUPFAM" id="SSF46626">
    <property type="entry name" value="Cytochrome c"/>
    <property type="match status" value="3"/>
</dbReference>
<keyword evidence="2" id="KW-0813">Transport</keyword>
<evidence type="ECO:0000256" key="5">
    <source>
        <dbReference type="ARBA" id="ARBA00022660"/>
    </source>
</evidence>
<keyword evidence="8" id="KW-0677">Repeat</keyword>
<dbReference type="GO" id="GO:0005506">
    <property type="term" value="F:iron ion binding"/>
    <property type="evidence" value="ECO:0007669"/>
    <property type="project" value="InterPro"/>
</dbReference>
<accession>A0A7W4NQ56</accession>
<feature type="domain" description="Cytochrome c" evidence="15">
    <location>
        <begin position="319"/>
        <end position="409"/>
    </location>
</feature>
<feature type="domain" description="Cytochrome c" evidence="15">
    <location>
        <begin position="33"/>
        <end position="136"/>
    </location>
</feature>
<dbReference type="InterPro" id="IPR036909">
    <property type="entry name" value="Cyt_c-like_dom_sf"/>
</dbReference>
<dbReference type="Proteomes" id="UP000589085">
    <property type="component" value="Unassembled WGS sequence"/>
</dbReference>
<evidence type="ECO:0000259" key="15">
    <source>
        <dbReference type="PROSITE" id="PS51007"/>
    </source>
</evidence>
<dbReference type="GO" id="GO:0020037">
    <property type="term" value="F:heme binding"/>
    <property type="evidence" value="ECO:0007669"/>
    <property type="project" value="InterPro"/>
</dbReference>
<feature type="binding site" description="axial binding residue" evidence="13">
    <location>
        <position position="51"/>
    </location>
    <ligand>
        <name>heme c</name>
        <dbReference type="ChEBI" id="CHEBI:61717"/>
        <label>1</label>
    </ligand>
    <ligandPart>
        <name>Fe</name>
        <dbReference type="ChEBI" id="CHEBI:18248"/>
    </ligandPart>
</feature>
<evidence type="ECO:0000256" key="14">
    <source>
        <dbReference type="SAM" id="SignalP"/>
    </source>
</evidence>
<reference evidence="16 17" key="1">
    <citation type="submission" date="2020-04" db="EMBL/GenBank/DDBJ databases">
        <title>Description of novel Gluconacetobacter.</title>
        <authorList>
            <person name="Sombolestani A."/>
        </authorList>
    </citation>
    <scope>NUCLEOTIDE SEQUENCE [LARGE SCALE GENOMIC DNA]</scope>
    <source>
        <strain evidence="16 17">LMG 19747</strain>
    </source>
</reference>
<comment type="subcellular location">
    <subcellularLocation>
        <location evidence="1">Cell membrane</location>
    </subcellularLocation>
</comment>
<evidence type="ECO:0000256" key="3">
    <source>
        <dbReference type="ARBA" id="ARBA00022475"/>
    </source>
</evidence>
<dbReference type="PANTHER" id="PTHR35008:SF8">
    <property type="entry name" value="ALCOHOL DEHYDROGENASE CYTOCHROME C SUBUNIT"/>
    <property type="match status" value="1"/>
</dbReference>
<feature type="domain" description="Cytochrome c" evidence="15">
    <location>
        <begin position="181"/>
        <end position="296"/>
    </location>
</feature>
<evidence type="ECO:0000256" key="10">
    <source>
        <dbReference type="ARBA" id="ARBA00023004"/>
    </source>
</evidence>
<dbReference type="PROSITE" id="PS51007">
    <property type="entry name" value="CYTC"/>
    <property type="match status" value="3"/>
</dbReference>
<keyword evidence="7 14" id="KW-0732">Signal</keyword>
<feature type="binding site" description="covalent" evidence="12">
    <location>
        <position position="332"/>
    </location>
    <ligand>
        <name>heme c</name>
        <dbReference type="ChEBI" id="CHEBI:61717"/>
        <label>3</label>
    </ligand>
</feature>
<evidence type="ECO:0000313" key="17">
    <source>
        <dbReference type="Proteomes" id="UP000589085"/>
    </source>
</evidence>
<evidence type="ECO:0000256" key="4">
    <source>
        <dbReference type="ARBA" id="ARBA00022617"/>
    </source>
</evidence>
<evidence type="ECO:0000256" key="7">
    <source>
        <dbReference type="ARBA" id="ARBA00022729"/>
    </source>
</evidence>
<dbReference type="Gene3D" id="1.10.760.10">
    <property type="entry name" value="Cytochrome c-like domain"/>
    <property type="match status" value="3"/>
</dbReference>
<proteinExistence type="predicted"/>
<keyword evidence="11" id="KW-0472">Membrane</keyword>
<feature type="chain" id="PRO_5030691371" evidence="14">
    <location>
        <begin position="29"/>
        <end position="441"/>
    </location>
</feature>
<feature type="binding site" description="covalent" evidence="12">
    <location>
        <position position="47"/>
    </location>
    <ligand>
        <name>heme c</name>
        <dbReference type="ChEBI" id="CHEBI:61717"/>
        <label>1</label>
    </ligand>
</feature>
<dbReference type="EMBL" id="JABEQJ010000031">
    <property type="protein sequence ID" value="MBB2162102.1"/>
    <property type="molecule type" value="Genomic_DNA"/>
</dbReference>
<dbReference type="Pfam" id="PF00034">
    <property type="entry name" value="Cytochrom_C"/>
    <property type="match status" value="2"/>
</dbReference>
<evidence type="ECO:0000313" key="16">
    <source>
        <dbReference type="EMBL" id="MBB2162102.1"/>
    </source>
</evidence>
<keyword evidence="6 13" id="KW-0479">Metal-binding</keyword>
<feature type="binding site" description="covalent" evidence="12">
    <location>
        <position position="199"/>
    </location>
    <ligand>
        <name>heme c</name>
        <dbReference type="ChEBI" id="CHEBI:61717"/>
        <label>2</label>
    </ligand>
</feature>
<dbReference type="PIRSF" id="PIRSF000018">
    <property type="entry name" value="Mb_ADH_cyt_c"/>
    <property type="match status" value="1"/>
</dbReference>
<evidence type="ECO:0000256" key="1">
    <source>
        <dbReference type="ARBA" id="ARBA00004236"/>
    </source>
</evidence>
<dbReference type="PANTHER" id="PTHR35008">
    <property type="entry name" value="BLL4482 PROTEIN-RELATED"/>
    <property type="match status" value="1"/>
</dbReference>
<keyword evidence="4 12" id="KW-0349">Heme</keyword>
<gene>
    <name evidence="16" type="ORF">HLH48_18385</name>
</gene>
<feature type="binding site" description="covalent" evidence="12">
    <location>
        <position position="196"/>
    </location>
    <ligand>
        <name>heme c</name>
        <dbReference type="ChEBI" id="CHEBI:61717"/>
        <label>2</label>
    </ligand>
</feature>
<dbReference type="GO" id="GO:0005886">
    <property type="term" value="C:plasma membrane"/>
    <property type="evidence" value="ECO:0007669"/>
    <property type="project" value="UniProtKB-SubCell"/>
</dbReference>
<dbReference type="InterPro" id="IPR051459">
    <property type="entry name" value="Cytochrome_c-type_DH"/>
</dbReference>
<comment type="caution">
    <text evidence="16">The sequence shown here is derived from an EMBL/GenBank/DDBJ whole genome shotgun (WGS) entry which is preliminary data.</text>
</comment>
<protein>
    <submittedName>
        <fullName evidence="16">C-type cytochrome</fullName>
    </submittedName>
</protein>
<dbReference type="PRINTS" id="PR00605">
    <property type="entry name" value="CYTCHROMECIC"/>
</dbReference>
<feature type="binding site" description="covalent" evidence="12">
    <location>
        <position position="335"/>
    </location>
    <ligand>
        <name>heme c</name>
        <dbReference type="ChEBI" id="CHEBI:61717"/>
        <label>3</label>
    </ligand>
</feature>
<evidence type="ECO:0000256" key="8">
    <source>
        <dbReference type="ARBA" id="ARBA00022737"/>
    </source>
</evidence>
<dbReference type="GO" id="GO:0009055">
    <property type="term" value="F:electron transfer activity"/>
    <property type="evidence" value="ECO:0007669"/>
    <property type="project" value="InterPro"/>
</dbReference>
<feature type="signal peptide" evidence="14">
    <location>
        <begin position="1"/>
        <end position="28"/>
    </location>
</feature>
<comment type="cofactor">
    <cofactor evidence="12">
        <name>heme c</name>
        <dbReference type="ChEBI" id="CHEBI:61717"/>
    </cofactor>
    <text evidence="12">Binds 3 heme c groups covalently per subunit.</text>
</comment>
<keyword evidence="3" id="KW-1003">Cell membrane</keyword>
<dbReference type="RefSeq" id="WP_182998931.1">
    <property type="nucleotide sequence ID" value="NZ_JABEQJ010000031.1"/>
</dbReference>
<feature type="binding site" description="axial binding residue" evidence="13">
    <location>
        <position position="336"/>
    </location>
    <ligand>
        <name>heme c</name>
        <dbReference type="ChEBI" id="CHEBI:61717"/>
        <label>3</label>
    </ligand>
    <ligandPart>
        <name>Fe</name>
        <dbReference type="ChEBI" id="CHEBI:18248"/>
    </ligandPart>
</feature>
<feature type="binding site" description="covalent" evidence="12">
    <location>
        <position position="50"/>
    </location>
    <ligand>
        <name>heme c</name>
        <dbReference type="ChEBI" id="CHEBI:61717"/>
        <label>1</label>
    </ligand>
</feature>
<evidence type="ECO:0000256" key="6">
    <source>
        <dbReference type="ARBA" id="ARBA00022723"/>
    </source>
</evidence>
<dbReference type="GO" id="GO:0016614">
    <property type="term" value="F:oxidoreductase activity, acting on CH-OH group of donors"/>
    <property type="evidence" value="ECO:0007669"/>
    <property type="project" value="InterPro"/>
</dbReference>
<evidence type="ECO:0000256" key="2">
    <source>
        <dbReference type="ARBA" id="ARBA00022448"/>
    </source>
</evidence>
<sequence>MKIRAFPFAAALGAAALLLLASAPHARADDTGDLVARGRYVAEASDCSACHTVKGGRPFAGGLAFRLPFGSIYAPNISPDPIHGIGAYSEAAFSRAVREGVRRDGASLYPAMPFPSYARMSDSDIHALFTYFMKGVQPVASATPAISWPLSMRWPMSLWRAAFAPSVQSAQKDVARPFPDSAIARGAYLVEGPGHCGACHSPRGIALQEKTLSASSSTLFLSGGAPVDGFVPTSLRQDQRTGLASWSEDDIVTFLATGRNRKGEAFGGMTDAISHGTQHLSDADLHAIARYLRFLGPNDPKATAWQYDPAAATSLRQGNATARGAKVYVDHCAACHRTDGAGYAPAFPPLAGNPVVMSDKPDSLVHVVQSGAALPGMARAPSAFVMPAYGQRLSAEQIADVVTFIRGAWGNNASPVDATSVASLQHSAPPPVLSEKPVPLN</sequence>
<dbReference type="AlphaFoldDB" id="A0A7W4NQ56"/>
<keyword evidence="5" id="KW-0679">Respiratory chain</keyword>
<keyword evidence="9" id="KW-0249">Electron transport</keyword>
<dbReference type="InterPro" id="IPR009056">
    <property type="entry name" value="Cyt_c-like_dom"/>
</dbReference>
<feature type="binding site" description="axial binding residue" evidence="13">
    <location>
        <position position="200"/>
    </location>
    <ligand>
        <name>heme c</name>
        <dbReference type="ChEBI" id="CHEBI:61717"/>
        <label>2</label>
    </ligand>
    <ligandPart>
        <name>Fe</name>
        <dbReference type="ChEBI" id="CHEBI:18248"/>
    </ligandPart>
</feature>
<name>A0A7W4NQ56_9PROT</name>
<evidence type="ECO:0000256" key="9">
    <source>
        <dbReference type="ARBA" id="ARBA00022982"/>
    </source>
</evidence>